<dbReference type="STRING" id="1036181.SAMN05421756_10271"/>
<dbReference type="Pfam" id="PF20401">
    <property type="entry name" value="Rhomboid_2"/>
    <property type="match status" value="1"/>
</dbReference>
<keyword evidence="3" id="KW-1185">Reference proteome</keyword>
<proteinExistence type="predicted"/>
<dbReference type="RefSeq" id="WP_091178010.1">
    <property type="nucleotide sequence ID" value="NZ_FOFA01000002.1"/>
</dbReference>
<evidence type="ECO:0000256" key="1">
    <source>
        <dbReference type="SAM" id="Phobius"/>
    </source>
</evidence>
<name>A0A1H9C5Y5_9ACTN</name>
<feature type="transmembrane region" description="Helical" evidence="1">
    <location>
        <begin position="168"/>
        <end position="186"/>
    </location>
</feature>
<dbReference type="EMBL" id="FOFA01000002">
    <property type="protein sequence ID" value="SEP96088.1"/>
    <property type="molecule type" value="Genomic_DNA"/>
</dbReference>
<reference evidence="3" key="1">
    <citation type="submission" date="2016-10" db="EMBL/GenBank/DDBJ databases">
        <authorList>
            <person name="Varghese N."/>
            <person name="Submissions S."/>
        </authorList>
    </citation>
    <scope>NUCLEOTIDE SEQUENCE [LARGE SCALE GENOMIC DNA]</scope>
    <source>
        <strain evidence="3">CGMCC 4.6856</strain>
    </source>
</reference>
<keyword evidence="1" id="KW-1133">Transmembrane helix</keyword>
<organism evidence="2 3">
    <name type="scientific">Microlunatus flavus</name>
    <dbReference type="NCBI Taxonomy" id="1036181"/>
    <lineage>
        <taxon>Bacteria</taxon>
        <taxon>Bacillati</taxon>
        <taxon>Actinomycetota</taxon>
        <taxon>Actinomycetes</taxon>
        <taxon>Propionibacteriales</taxon>
        <taxon>Propionibacteriaceae</taxon>
        <taxon>Microlunatus</taxon>
    </lineage>
</organism>
<evidence type="ECO:0000313" key="3">
    <source>
        <dbReference type="Proteomes" id="UP000198504"/>
    </source>
</evidence>
<gene>
    <name evidence="2" type="ORF">SAMN05421756_10271</name>
</gene>
<dbReference type="AlphaFoldDB" id="A0A1H9C5Y5"/>
<dbReference type="OrthoDB" id="4827451at2"/>
<keyword evidence="1" id="KW-0472">Membrane</keyword>
<sequence>MRAALAYASAFGVVATCVASRPAQQRDVWLAYLSTNLANLADHPVRALVGSAFVTDDPNLLGWTALALVGLAAAGEVLGDLRLGGLLAGAHVLGTLVSESVLASQVRLGLAPEAARRILDVGPSYVVAPALALGVVCGSTRGRVAAGLGFAVLAPHLFGGLTHLEVAAVGHVVAIGTALVLGPALVRDRRVRHGLLRADLR</sequence>
<protein>
    <recommendedName>
        <fullName evidence="4">Rhomboid family protein</fullName>
    </recommendedName>
</protein>
<evidence type="ECO:0000313" key="2">
    <source>
        <dbReference type="EMBL" id="SEP96088.1"/>
    </source>
</evidence>
<evidence type="ECO:0008006" key="4">
    <source>
        <dbReference type="Google" id="ProtNLM"/>
    </source>
</evidence>
<accession>A0A1H9C5Y5</accession>
<dbReference type="Proteomes" id="UP000198504">
    <property type="component" value="Unassembled WGS sequence"/>
</dbReference>
<dbReference type="InterPro" id="IPR046862">
    <property type="entry name" value="Rhomboid_2"/>
</dbReference>
<keyword evidence="1" id="KW-0812">Transmembrane</keyword>